<dbReference type="PANTHER" id="PTHR30627:SF26">
    <property type="entry name" value="PENICILLIN-BINDING PROTEIN 2B"/>
    <property type="match status" value="1"/>
</dbReference>
<dbReference type="SUPFAM" id="SSF56519">
    <property type="entry name" value="Penicillin binding protein dimerisation domain"/>
    <property type="match status" value="1"/>
</dbReference>
<keyword evidence="3 5" id="KW-0472">Membrane</keyword>
<gene>
    <name evidence="7" type="ORF">DFQ01_12763</name>
</gene>
<keyword evidence="5" id="KW-1133">Transmembrane helix</keyword>
<dbReference type="SMART" id="SM00740">
    <property type="entry name" value="PASTA"/>
    <property type="match status" value="2"/>
</dbReference>
<sequence>MIRRIRLRVIFLIGGILTLFFVILIGRLYWVQVVKADFWLSNAESYWSASEQLTAKRGEITDRNGNVLAMDGRSYTVAVSPKQLDKLGITDKVITKLADLLGMTEGDMRKIATAKNDKNEFYAQREVRPKGWKIDSTVGDKISAFKQELEDDTRSVDVGVYLLNETKRYYPKNTLAAQLLGYVDKEGKAQYGLESFLDSSLRGEDGYRKYQKDGNRIQLDGGQVDYKASRDGKNVTLTIDSEIQNYVEQAIQKAYDKYTPKSITAIAVDPNTMEILGLANLPSADPNVYWTQDPSGFYNHAVRSLYEPGSTFKIVTLAGAVQEGIFDPEAKYMSGSIRVGTDTIKDIKRGGWGEISYLEGLKRSSNVAFVHLGYEGLGEEKLRSYITNFGFGAKTGVELPGELVGSIRFHYPIEVATATFGQGVSVTPIQQVAAVSAVANGGKLMKPQIIKQIEDPVTGEVEVRKPTMVRQVISEETSRKVGEYLEQVVSDKDIGTGKNAYIEGYRVAGKTGTAQKWDNTLNGGKGGYSSDKYVVSFIGFAPVGNPKILVYVVIDEPNDKYVGGGTAAAPVFKEIVQQSLRRLGVKPQLTAEQLAQLKAEADGADKKPPTATVPDLVGQPPATADSKLKSLELTSETVGSGKEVLQQIPRAGSVVPLSQRIYLITENRDQLTVPDLKGLSLRDAMEVSTLFGMRTVTEGEGYVVSQSIEKKNGIRILKLVLEPEDPNSSEDSSDDSSGDGEQKDSSSEPQD</sequence>
<dbReference type="AlphaFoldDB" id="A0A2V2YM77"/>
<dbReference type="Gene3D" id="3.30.450.330">
    <property type="match status" value="1"/>
</dbReference>
<dbReference type="OrthoDB" id="9804124at2"/>
<dbReference type="GO" id="GO:0005886">
    <property type="term" value="C:plasma membrane"/>
    <property type="evidence" value="ECO:0007669"/>
    <property type="project" value="TreeGrafter"/>
</dbReference>
<feature type="region of interest" description="Disordered" evidence="4">
    <location>
        <begin position="600"/>
        <end position="621"/>
    </location>
</feature>
<organism evidence="7 8">
    <name type="scientific">Paenibacillus cellulosilyticus</name>
    <dbReference type="NCBI Taxonomy" id="375489"/>
    <lineage>
        <taxon>Bacteria</taxon>
        <taxon>Bacillati</taxon>
        <taxon>Bacillota</taxon>
        <taxon>Bacilli</taxon>
        <taxon>Bacillales</taxon>
        <taxon>Paenibacillaceae</taxon>
        <taxon>Paenibacillus</taxon>
    </lineage>
</organism>
<dbReference type="Pfam" id="PF03793">
    <property type="entry name" value="PASTA"/>
    <property type="match status" value="1"/>
</dbReference>
<name>A0A2V2YM77_9BACL</name>
<dbReference type="Pfam" id="PF00905">
    <property type="entry name" value="Transpeptidase"/>
    <property type="match status" value="1"/>
</dbReference>
<evidence type="ECO:0000313" key="8">
    <source>
        <dbReference type="Proteomes" id="UP000246635"/>
    </source>
</evidence>
<feature type="domain" description="PASTA" evidence="6">
    <location>
        <begin position="669"/>
        <end position="721"/>
    </location>
</feature>
<comment type="caution">
    <text evidence="7">The sequence shown here is derived from an EMBL/GenBank/DDBJ whole genome shotgun (WGS) entry which is preliminary data.</text>
</comment>
<keyword evidence="8" id="KW-1185">Reference proteome</keyword>
<comment type="subcellular location">
    <subcellularLocation>
        <location evidence="1">Membrane</location>
    </subcellularLocation>
</comment>
<feature type="domain" description="PASTA" evidence="6">
    <location>
        <begin position="607"/>
        <end position="667"/>
    </location>
</feature>
<evidence type="ECO:0000256" key="3">
    <source>
        <dbReference type="ARBA" id="ARBA00023136"/>
    </source>
</evidence>
<dbReference type="InterPro" id="IPR050515">
    <property type="entry name" value="Beta-lactam/transpept"/>
</dbReference>
<evidence type="ECO:0000256" key="1">
    <source>
        <dbReference type="ARBA" id="ARBA00004370"/>
    </source>
</evidence>
<dbReference type="Gene3D" id="3.40.710.10">
    <property type="entry name" value="DD-peptidase/beta-lactamase superfamily"/>
    <property type="match status" value="1"/>
</dbReference>
<accession>A0A2V2YM77</accession>
<keyword evidence="5" id="KW-0812">Transmembrane</keyword>
<evidence type="ECO:0000256" key="4">
    <source>
        <dbReference type="SAM" id="MobiDB-lite"/>
    </source>
</evidence>
<dbReference type="PROSITE" id="PS51178">
    <property type="entry name" value="PASTA"/>
    <property type="match status" value="2"/>
</dbReference>
<dbReference type="InterPro" id="IPR012338">
    <property type="entry name" value="Beta-lactam/transpept-like"/>
</dbReference>
<dbReference type="Pfam" id="PF03717">
    <property type="entry name" value="PBP_dimer"/>
    <property type="match status" value="1"/>
</dbReference>
<dbReference type="InterPro" id="IPR036138">
    <property type="entry name" value="PBP_dimer_sf"/>
</dbReference>
<evidence type="ECO:0000313" key="7">
    <source>
        <dbReference type="EMBL" id="PWV95459.1"/>
    </source>
</evidence>
<dbReference type="InterPro" id="IPR005543">
    <property type="entry name" value="PASTA_dom"/>
</dbReference>
<evidence type="ECO:0000256" key="5">
    <source>
        <dbReference type="SAM" id="Phobius"/>
    </source>
</evidence>
<dbReference type="CDD" id="cd06575">
    <property type="entry name" value="PASTA_Pbp2x-like_2"/>
    <property type="match status" value="1"/>
</dbReference>
<dbReference type="SUPFAM" id="SSF56601">
    <property type="entry name" value="beta-lactamase/transpeptidase-like"/>
    <property type="match status" value="1"/>
</dbReference>
<evidence type="ECO:0000256" key="2">
    <source>
        <dbReference type="ARBA" id="ARBA00007171"/>
    </source>
</evidence>
<dbReference type="EMBL" id="QGTQ01000027">
    <property type="protein sequence ID" value="PWV95459.1"/>
    <property type="molecule type" value="Genomic_DNA"/>
</dbReference>
<dbReference type="InterPro" id="IPR001460">
    <property type="entry name" value="PCN-bd_Tpept"/>
</dbReference>
<evidence type="ECO:0000259" key="6">
    <source>
        <dbReference type="PROSITE" id="PS51178"/>
    </source>
</evidence>
<dbReference type="Proteomes" id="UP000246635">
    <property type="component" value="Unassembled WGS sequence"/>
</dbReference>
<reference evidence="7 8" key="1">
    <citation type="submission" date="2018-05" db="EMBL/GenBank/DDBJ databases">
        <title>Genomic Encyclopedia of Type Strains, Phase III (KMG-III): the genomes of soil and plant-associated and newly described type strains.</title>
        <authorList>
            <person name="Whitman W."/>
        </authorList>
    </citation>
    <scope>NUCLEOTIDE SEQUENCE [LARGE SCALE GENOMIC DNA]</scope>
    <source>
        <strain evidence="7 8">CECT 5696</strain>
    </source>
</reference>
<dbReference type="Gene3D" id="3.90.1310.10">
    <property type="entry name" value="Penicillin-binding protein 2a (Domain 2)"/>
    <property type="match status" value="1"/>
</dbReference>
<protein>
    <submittedName>
        <fullName evidence="7">Penicillin-binding protein 2B</fullName>
    </submittedName>
</protein>
<dbReference type="GO" id="GO:0071555">
    <property type="term" value="P:cell wall organization"/>
    <property type="evidence" value="ECO:0007669"/>
    <property type="project" value="TreeGrafter"/>
</dbReference>
<feature type="compositionally biased region" description="Acidic residues" evidence="4">
    <location>
        <begin position="722"/>
        <end position="738"/>
    </location>
</feature>
<feature type="region of interest" description="Disordered" evidence="4">
    <location>
        <begin position="721"/>
        <end position="751"/>
    </location>
</feature>
<dbReference type="InterPro" id="IPR005311">
    <property type="entry name" value="PBP_dimer"/>
</dbReference>
<feature type="compositionally biased region" description="Basic and acidic residues" evidence="4">
    <location>
        <begin position="740"/>
        <end position="751"/>
    </location>
</feature>
<proteinExistence type="inferred from homology"/>
<dbReference type="SUPFAM" id="SSF54184">
    <property type="entry name" value="Penicillin-binding protein 2x (pbp-2x), c-terminal domain"/>
    <property type="match status" value="2"/>
</dbReference>
<dbReference type="GO" id="GO:0008658">
    <property type="term" value="F:penicillin binding"/>
    <property type="evidence" value="ECO:0007669"/>
    <property type="project" value="InterPro"/>
</dbReference>
<dbReference type="CDD" id="cd06576">
    <property type="entry name" value="PASTA_Pbp2x-like_1"/>
    <property type="match status" value="1"/>
</dbReference>
<comment type="similarity">
    <text evidence="2">Belongs to the transpeptidase family.</text>
</comment>
<feature type="transmembrane region" description="Helical" evidence="5">
    <location>
        <begin position="7"/>
        <end position="30"/>
    </location>
</feature>
<dbReference type="PANTHER" id="PTHR30627">
    <property type="entry name" value="PEPTIDOGLYCAN D,D-TRANSPEPTIDASE"/>
    <property type="match status" value="1"/>
</dbReference>